<name>A0A0B7AMZ4_9EUPU</name>
<dbReference type="AlphaFoldDB" id="A0A0B7AMZ4"/>
<accession>A0A0B7AMZ4</accession>
<gene>
    <name evidence="1" type="primary">ORF125671</name>
</gene>
<sequence length="51" mass="6115">NNARNMQKLYRTNYDYVHTISLNSFHSGSQQCKKYAVVLQNKLRLRTYNFS</sequence>
<dbReference type="EMBL" id="HACG01034501">
    <property type="protein sequence ID" value="CEK81366.1"/>
    <property type="molecule type" value="Transcribed_RNA"/>
</dbReference>
<feature type="non-terminal residue" evidence="1">
    <location>
        <position position="1"/>
    </location>
</feature>
<proteinExistence type="predicted"/>
<organism evidence="1">
    <name type="scientific">Arion vulgaris</name>
    <dbReference type="NCBI Taxonomy" id="1028688"/>
    <lineage>
        <taxon>Eukaryota</taxon>
        <taxon>Metazoa</taxon>
        <taxon>Spiralia</taxon>
        <taxon>Lophotrochozoa</taxon>
        <taxon>Mollusca</taxon>
        <taxon>Gastropoda</taxon>
        <taxon>Heterobranchia</taxon>
        <taxon>Euthyneura</taxon>
        <taxon>Panpulmonata</taxon>
        <taxon>Eupulmonata</taxon>
        <taxon>Stylommatophora</taxon>
        <taxon>Helicina</taxon>
        <taxon>Arionoidea</taxon>
        <taxon>Arionidae</taxon>
        <taxon>Arion</taxon>
    </lineage>
</organism>
<evidence type="ECO:0000313" key="1">
    <source>
        <dbReference type="EMBL" id="CEK81366.1"/>
    </source>
</evidence>
<protein>
    <submittedName>
        <fullName evidence="1">Uncharacterized protein</fullName>
    </submittedName>
</protein>
<reference evidence="1" key="1">
    <citation type="submission" date="2014-12" db="EMBL/GenBank/DDBJ databases">
        <title>Insight into the proteome of Arion vulgaris.</title>
        <authorList>
            <person name="Aradska J."/>
            <person name="Bulat T."/>
            <person name="Smidak R."/>
            <person name="Sarate P."/>
            <person name="Gangsoo J."/>
            <person name="Sialana F."/>
            <person name="Bilban M."/>
            <person name="Lubec G."/>
        </authorList>
    </citation>
    <scope>NUCLEOTIDE SEQUENCE</scope>
    <source>
        <tissue evidence="1">Skin</tissue>
    </source>
</reference>